<evidence type="ECO:0000313" key="13">
    <source>
        <dbReference type="EMBL" id="KAJ5524590.1"/>
    </source>
</evidence>
<dbReference type="AlphaFoldDB" id="A0AAD6CJJ2"/>
<proteinExistence type="inferred from homology"/>
<dbReference type="PANTHER" id="PTHR12428">
    <property type="entry name" value="OXA1"/>
    <property type="match status" value="1"/>
</dbReference>
<evidence type="ECO:0000256" key="3">
    <source>
        <dbReference type="ARBA" id="ARBA00022692"/>
    </source>
</evidence>
<evidence type="ECO:0000313" key="14">
    <source>
        <dbReference type="Proteomes" id="UP001220324"/>
    </source>
</evidence>
<comment type="similarity">
    <text evidence="2 9">Belongs to the OXA1/ALB3/YidC family.</text>
</comment>
<dbReference type="CDD" id="cd20069">
    <property type="entry name" value="5TM_Oxa1-like"/>
    <property type="match status" value="1"/>
</dbReference>
<evidence type="ECO:0000259" key="12">
    <source>
        <dbReference type="Pfam" id="PF02096"/>
    </source>
</evidence>
<evidence type="ECO:0000256" key="2">
    <source>
        <dbReference type="ARBA" id="ARBA00009877"/>
    </source>
</evidence>
<dbReference type="PANTHER" id="PTHR12428:SF66">
    <property type="entry name" value="MITOCHONDRIAL INNER MEMBRANE PROTEIN OXA1L"/>
    <property type="match status" value="1"/>
</dbReference>
<protein>
    <recommendedName>
        <fullName evidence="12">Membrane insertase YidC/Oxa/ALB C-terminal domain-containing protein</fullName>
    </recommendedName>
</protein>
<feature type="compositionally biased region" description="Basic and acidic residues" evidence="11">
    <location>
        <begin position="458"/>
        <end position="487"/>
    </location>
</feature>
<dbReference type="Proteomes" id="UP001220324">
    <property type="component" value="Unassembled WGS sequence"/>
</dbReference>
<reference evidence="13 14" key="1">
    <citation type="journal article" date="2023" name="IMA Fungus">
        <title>Comparative genomic study of the Penicillium genus elucidates a diverse pangenome and 15 lateral gene transfer events.</title>
        <authorList>
            <person name="Petersen C."/>
            <person name="Sorensen T."/>
            <person name="Nielsen M.R."/>
            <person name="Sondergaard T.E."/>
            <person name="Sorensen J.L."/>
            <person name="Fitzpatrick D.A."/>
            <person name="Frisvad J.C."/>
            <person name="Nielsen K.L."/>
        </authorList>
    </citation>
    <scope>NUCLEOTIDE SEQUENCE [LARGE SCALE GENOMIC DNA]</scope>
    <source>
        <strain evidence="13 14">IBT 35679</strain>
    </source>
</reference>
<comment type="caution">
    <text evidence="13">The sequence shown here is derived from an EMBL/GenBank/DDBJ whole genome shotgun (WGS) entry which is preliminary data.</text>
</comment>
<evidence type="ECO:0000256" key="8">
    <source>
        <dbReference type="ARBA" id="ARBA00023136"/>
    </source>
</evidence>
<feature type="region of interest" description="Disordered" evidence="11">
    <location>
        <begin position="418"/>
        <end position="501"/>
    </location>
</feature>
<feature type="coiled-coil region" evidence="10">
    <location>
        <begin position="354"/>
        <end position="389"/>
    </location>
</feature>
<feature type="compositionally biased region" description="Basic residues" evidence="11">
    <location>
        <begin position="488"/>
        <end position="501"/>
    </location>
</feature>
<evidence type="ECO:0000256" key="4">
    <source>
        <dbReference type="ARBA" id="ARBA00022792"/>
    </source>
</evidence>
<evidence type="ECO:0000256" key="9">
    <source>
        <dbReference type="RuleBase" id="RU003945"/>
    </source>
</evidence>
<feature type="domain" description="Membrane insertase YidC/Oxa/ALB C-terminal" evidence="12">
    <location>
        <begin position="141"/>
        <end position="335"/>
    </location>
</feature>
<comment type="subcellular location">
    <subcellularLocation>
        <location evidence="9">Membrane</location>
        <topology evidence="9">Multi-pass membrane protein</topology>
    </subcellularLocation>
    <subcellularLocation>
        <location evidence="1">Mitochondrion inner membrane</location>
        <topology evidence="1">Multi-pass membrane protein</topology>
    </subcellularLocation>
</comment>
<dbReference type="GO" id="GO:0005743">
    <property type="term" value="C:mitochondrial inner membrane"/>
    <property type="evidence" value="ECO:0007669"/>
    <property type="project" value="UniProtKB-SubCell"/>
</dbReference>
<gene>
    <name evidence="13" type="ORF">N7494_011240</name>
</gene>
<dbReference type="InterPro" id="IPR001708">
    <property type="entry name" value="YidC/ALB3/OXA1/COX18"/>
</dbReference>
<organism evidence="13 14">
    <name type="scientific">Penicillium frequentans</name>
    <dbReference type="NCBI Taxonomy" id="3151616"/>
    <lineage>
        <taxon>Eukaryota</taxon>
        <taxon>Fungi</taxon>
        <taxon>Dikarya</taxon>
        <taxon>Ascomycota</taxon>
        <taxon>Pezizomycotina</taxon>
        <taxon>Eurotiomycetes</taxon>
        <taxon>Eurotiomycetidae</taxon>
        <taxon>Eurotiales</taxon>
        <taxon>Aspergillaceae</taxon>
        <taxon>Penicillium</taxon>
    </lineage>
</organism>
<evidence type="ECO:0000256" key="1">
    <source>
        <dbReference type="ARBA" id="ARBA00004448"/>
    </source>
</evidence>
<dbReference type="Pfam" id="PF02096">
    <property type="entry name" value="60KD_IMP"/>
    <property type="match status" value="1"/>
</dbReference>
<accession>A0AAD6CJJ2</accession>
<keyword evidence="10" id="KW-0175">Coiled coil</keyword>
<dbReference type="EMBL" id="JAQIZZ010000008">
    <property type="protein sequence ID" value="KAJ5524590.1"/>
    <property type="molecule type" value="Genomic_DNA"/>
</dbReference>
<evidence type="ECO:0000256" key="6">
    <source>
        <dbReference type="ARBA" id="ARBA00022989"/>
    </source>
</evidence>
<dbReference type="GO" id="GO:0032979">
    <property type="term" value="P:protein insertion into mitochondrial inner membrane from matrix"/>
    <property type="evidence" value="ECO:0007669"/>
    <property type="project" value="TreeGrafter"/>
</dbReference>
<keyword evidence="4" id="KW-0999">Mitochondrion inner membrane</keyword>
<evidence type="ECO:0000256" key="11">
    <source>
        <dbReference type="SAM" id="MobiDB-lite"/>
    </source>
</evidence>
<sequence>MMGATGLKGAGMATAIARQRLTALPGSSRLMSTFRTQRVRLPGSPGQLNPGLSGNASRWATPAVAGPVAVRFNSTTSDSLALPTQAPGELPNIEDLSAIDIASIPEHIGYLKHLGLDYGWGVSTLMQWTLEHIHMWTGMPWWASIVSCGILIRLALLKPMLDASNNGAKLHNLKPVLNPLRQKMLAAAQANNQIEVQRLRAETKQVHVNNGVALYKSMIPMLQAPLGFGMFRVLRGMTGLPVPALLNEQVLWLTDLTVSDPYLILPIISSYCLYRTFKKGGEAGLTELMNGPAGKGLLYGLPILTLTFTAFMPSALQLYFVSTGIWALGQAHIVHNPSFRRWMKMEIPQIVGETEQMNDSLSQLTRRLQEDQQRRLRQAQAQYLEAEVDPSKMSAIDRWMKGGKDYFKELQEQISKGAKNVTGSGGPETNADGSPAASPRLTENQRKRATKEEEEQSAYEKEERQRRNEERRLAHKQALENERERAKSSMRRHQQAARRRS</sequence>
<evidence type="ECO:0000256" key="5">
    <source>
        <dbReference type="ARBA" id="ARBA00022946"/>
    </source>
</evidence>
<dbReference type="InterPro" id="IPR028055">
    <property type="entry name" value="YidC/Oxa/ALB_C"/>
</dbReference>
<keyword evidence="3 9" id="KW-0812">Transmembrane</keyword>
<evidence type="ECO:0000256" key="10">
    <source>
        <dbReference type="SAM" id="Coils"/>
    </source>
</evidence>
<keyword evidence="7" id="KW-0496">Mitochondrion</keyword>
<keyword evidence="5" id="KW-0809">Transit peptide</keyword>
<keyword evidence="6" id="KW-1133">Transmembrane helix</keyword>
<keyword evidence="14" id="KW-1185">Reference proteome</keyword>
<dbReference type="GO" id="GO:0032977">
    <property type="term" value="F:membrane insertase activity"/>
    <property type="evidence" value="ECO:0007669"/>
    <property type="project" value="InterPro"/>
</dbReference>
<keyword evidence="8" id="KW-0472">Membrane</keyword>
<name>A0AAD6CJJ2_9EURO</name>
<evidence type="ECO:0000256" key="7">
    <source>
        <dbReference type="ARBA" id="ARBA00023128"/>
    </source>
</evidence>